<accession>A0A9N9VAF2</accession>
<keyword evidence="2" id="KW-1185">Reference proteome</keyword>
<reference evidence="1" key="1">
    <citation type="submission" date="2021-10" db="EMBL/GenBank/DDBJ databases">
        <authorList>
            <person name="Piombo E."/>
        </authorList>
    </citation>
    <scope>NUCLEOTIDE SEQUENCE</scope>
</reference>
<evidence type="ECO:0000313" key="1">
    <source>
        <dbReference type="EMBL" id="CAH0019955.1"/>
    </source>
</evidence>
<comment type="caution">
    <text evidence="1">The sequence shown here is derived from an EMBL/GenBank/DDBJ whole genome shotgun (WGS) entry which is preliminary data.</text>
</comment>
<sequence>MSLLLMIPAEIRLTIFRWTICSLNTPPSHPAEEQEIRQKLRHTVGFTYPKIKHLRPPNHTLPLLLVNRQIYDEVKSLLCRLSADYYVDIMVFDITAKESEIWPTWSVPALPQTQYIDSINATLRIFDLVPPKPLDGALRPQSLSEIQLSHEETSIERGERLESTHADLNRRKFPYLGLFYWLLVDIFYKGPGLLATVRRPLPLPQYIVKKLVIDIRAPVETPTNESMVVGDAHYKAARKLLENDPDHDNAPMTPEESLARLLCEFFDRRLAFGPNGNKMGQLIYEQVVDSIVLTLNGKDFKVFQLESRLREEEAKWRAGPPNLSYNATGKRLSEKWILWAYKRRQSMKEGLKIDFSQRPYVGFQL</sequence>
<dbReference type="EMBL" id="CABFNQ020000595">
    <property type="protein sequence ID" value="CAH0019955.1"/>
    <property type="molecule type" value="Genomic_DNA"/>
</dbReference>
<proteinExistence type="predicted"/>
<dbReference type="AlphaFoldDB" id="A0A9N9VAF2"/>
<organism evidence="1 2">
    <name type="scientific">Clonostachys rhizophaga</name>
    <dbReference type="NCBI Taxonomy" id="160324"/>
    <lineage>
        <taxon>Eukaryota</taxon>
        <taxon>Fungi</taxon>
        <taxon>Dikarya</taxon>
        <taxon>Ascomycota</taxon>
        <taxon>Pezizomycotina</taxon>
        <taxon>Sordariomycetes</taxon>
        <taxon>Hypocreomycetidae</taxon>
        <taxon>Hypocreales</taxon>
        <taxon>Bionectriaceae</taxon>
        <taxon>Clonostachys</taxon>
    </lineage>
</organism>
<gene>
    <name evidence="1" type="ORF">CRHIZ90672A_00018648</name>
</gene>
<dbReference type="OrthoDB" id="2823490at2759"/>
<name>A0A9N9VAF2_9HYPO</name>
<protein>
    <submittedName>
        <fullName evidence="1">Uncharacterized protein</fullName>
    </submittedName>
</protein>
<dbReference type="Proteomes" id="UP000696573">
    <property type="component" value="Unassembled WGS sequence"/>
</dbReference>
<evidence type="ECO:0000313" key="2">
    <source>
        <dbReference type="Proteomes" id="UP000696573"/>
    </source>
</evidence>